<sequence length="46" mass="5433">MQAARTRHAKDIARGEGESIPYDLQHRVHIGNSRYYRLDDENKRHA</sequence>
<dbReference type="AlphaFoldDB" id="F4QQ04"/>
<evidence type="ECO:0000313" key="2">
    <source>
        <dbReference type="EMBL" id="EGF90291.1"/>
    </source>
</evidence>
<feature type="region of interest" description="Disordered" evidence="1">
    <location>
        <begin position="1"/>
        <end position="24"/>
    </location>
</feature>
<dbReference type="HOGENOM" id="CLU_3179642_0_0_5"/>
<reference evidence="3" key="1">
    <citation type="submission" date="2011-03" db="EMBL/GenBank/DDBJ databases">
        <title>Draft genome sequence of Brevundimonas diminuta.</title>
        <authorList>
            <person name="Brown P.J.B."/>
            <person name="Buechlein A."/>
            <person name="Hemmerich C."/>
            <person name="Brun Y.V."/>
        </authorList>
    </citation>
    <scope>NUCLEOTIDE SEQUENCE [LARGE SCALE GENOMIC DNA]</scope>
    <source>
        <strain evidence="3">C19</strain>
    </source>
</reference>
<accession>F4QQ04</accession>
<evidence type="ECO:0000256" key="1">
    <source>
        <dbReference type="SAM" id="MobiDB-lite"/>
    </source>
</evidence>
<gene>
    <name evidence="2" type="ORF">ABI_33080</name>
</gene>
<dbReference type="EMBL" id="GL883079">
    <property type="protein sequence ID" value="EGF90291.1"/>
    <property type="molecule type" value="Genomic_DNA"/>
</dbReference>
<organism evidence="2 3">
    <name type="scientific">Asticcacaulis biprosthecium C19</name>
    <dbReference type="NCBI Taxonomy" id="715226"/>
    <lineage>
        <taxon>Bacteria</taxon>
        <taxon>Pseudomonadati</taxon>
        <taxon>Pseudomonadota</taxon>
        <taxon>Alphaproteobacteria</taxon>
        <taxon>Caulobacterales</taxon>
        <taxon>Caulobacteraceae</taxon>
        <taxon>Asticcacaulis</taxon>
    </lineage>
</organism>
<keyword evidence="3" id="KW-1185">Reference proteome</keyword>
<dbReference type="Proteomes" id="UP000006512">
    <property type="component" value="Unassembled WGS sequence"/>
</dbReference>
<protein>
    <submittedName>
        <fullName evidence="2">Uncharacterized protein</fullName>
    </submittedName>
</protein>
<evidence type="ECO:0000313" key="3">
    <source>
        <dbReference type="Proteomes" id="UP000006512"/>
    </source>
</evidence>
<name>F4QQ04_9CAUL</name>
<proteinExistence type="predicted"/>